<dbReference type="PANTHER" id="PTHR11748:SF111">
    <property type="entry name" value="D-LACTATE DEHYDROGENASE, MITOCHONDRIAL-RELATED"/>
    <property type="match status" value="1"/>
</dbReference>
<dbReference type="GO" id="GO:1903457">
    <property type="term" value="P:lactate catabolic process"/>
    <property type="evidence" value="ECO:0007669"/>
    <property type="project" value="TreeGrafter"/>
</dbReference>
<dbReference type="InterPro" id="IPR004113">
    <property type="entry name" value="FAD-bd_oxidored_4_C"/>
</dbReference>
<dbReference type="SUPFAM" id="SSF56176">
    <property type="entry name" value="FAD-binding/transporter-associated domain-like"/>
    <property type="match status" value="1"/>
</dbReference>
<dbReference type="RefSeq" id="WP_283409854.1">
    <property type="nucleotide sequence ID" value="NZ_FXUF01000010.1"/>
</dbReference>
<dbReference type="Proteomes" id="UP001158066">
    <property type="component" value="Unassembled WGS sequence"/>
</dbReference>
<dbReference type="PROSITE" id="PS51387">
    <property type="entry name" value="FAD_PCMH"/>
    <property type="match status" value="1"/>
</dbReference>
<keyword evidence="6" id="KW-0560">Oxidoreductase</keyword>
<keyword evidence="3" id="KW-0285">Flavoprotein</keyword>
<dbReference type="PANTHER" id="PTHR11748">
    <property type="entry name" value="D-LACTATE DEHYDROGENASE"/>
    <property type="match status" value="1"/>
</dbReference>
<comment type="cofactor">
    <cofactor evidence="1">
        <name>FAD</name>
        <dbReference type="ChEBI" id="CHEBI:57692"/>
    </cofactor>
</comment>
<comment type="caution">
    <text evidence="9">The sequence shown here is derived from an EMBL/GenBank/DDBJ whole genome shotgun (WGS) entry which is preliminary data.</text>
</comment>
<keyword evidence="5" id="KW-0809">Transit peptide</keyword>
<dbReference type="EMBL" id="FXUF01000010">
    <property type="protein sequence ID" value="SMP62739.1"/>
    <property type="molecule type" value="Genomic_DNA"/>
</dbReference>
<dbReference type="EC" id="1.1.2.4" evidence="7"/>
<dbReference type="Gene3D" id="3.30.465.10">
    <property type="match status" value="1"/>
</dbReference>
<keyword evidence="10" id="KW-1185">Reference proteome</keyword>
<gene>
    <name evidence="9" type="ORF">SAMN06296020_11068</name>
</gene>
<evidence type="ECO:0000256" key="1">
    <source>
        <dbReference type="ARBA" id="ARBA00001974"/>
    </source>
</evidence>
<keyword evidence="4" id="KW-0274">FAD</keyword>
<evidence type="ECO:0000256" key="7">
    <source>
        <dbReference type="ARBA" id="ARBA00038897"/>
    </source>
</evidence>
<evidence type="ECO:0000259" key="8">
    <source>
        <dbReference type="PROSITE" id="PS51387"/>
    </source>
</evidence>
<dbReference type="GO" id="GO:0071949">
    <property type="term" value="F:FAD binding"/>
    <property type="evidence" value="ECO:0007669"/>
    <property type="project" value="InterPro"/>
</dbReference>
<comment type="similarity">
    <text evidence="2">Belongs to the FAD-binding oxidoreductase/transferase type 4 family.</text>
</comment>
<dbReference type="GO" id="GO:0008720">
    <property type="term" value="F:D-lactate dehydrogenase (NAD+) activity"/>
    <property type="evidence" value="ECO:0007669"/>
    <property type="project" value="TreeGrafter"/>
</dbReference>
<reference evidence="9" key="1">
    <citation type="submission" date="2017-05" db="EMBL/GenBank/DDBJ databases">
        <authorList>
            <person name="Varghese N."/>
            <person name="Submissions S."/>
        </authorList>
    </citation>
    <scope>NUCLEOTIDE SEQUENCE</scope>
    <source>
        <strain evidence="9">Su22</strain>
    </source>
</reference>
<sequence length="489" mass="54063">MDNVKASLSNIVGGENLLDSPEILLGYAKDQSFVKEMKPWCVVKPKDADQVEALVKWANKARIPLVPVSSQGPHTRGDTVPGAPEAVIVDVSNLKKIHSINRQHRMAVIEPGVTYGELQAALAEKGLALSTSLAPRAGKSVLTSVLEVEPRINAVHQWSYSDPLRCMEVIWGDGVRMYTGEAGGGVRDLEKQWEKERWQVASTGPMMFDFYRMLTSAQGTMGIVTWASVKLEVLPQIHRMYFVPAQQLSELEDFVRRVVRLRFSDELFVLNGAALAGLMGETPEEIAKLREQLPPWIALVGIAGRDLLPELRVETQEQDIKEIAQQFALKMVPGLAGITGEQALAAVTGSSDETGWKARAKGAYQEIFFVTTQDKAPGFVETMKALAAEAGYPANEMGVYVQPQHMGTSCHLEFILPYDSNNPKETAKVKRLFQKASETMVGMGGFFARPYGPWAYLQLNRDAQSYKTIQELKRIFDPEGIMNPGKLTI</sequence>
<dbReference type="Gene3D" id="3.30.43.10">
    <property type="entry name" value="Uridine Diphospho-n-acetylenolpyruvylglucosamine Reductase, domain 2"/>
    <property type="match status" value="1"/>
</dbReference>
<evidence type="ECO:0000256" key="2">
    <source>
        <dbReference type="ARBA" id="ARBA00008000"/>
    </source>
</evidence>
<evidence type="ECO:0000313" key="10">
    <source>
        <dbReference type="Proteomes" id="UP001158066"/>
    </source>
</evidence>
<dbReference type="InterPro" id="IPR006094">
    <property type="entry name" value="Oxid_FAD_bind_N"/>
</dbReference>
<dbReference type="GO" id="GO:0004458">
    <property type="term" value="F:D-lactate dehydrogenase (cytochrome) activity"/>
    <property type="evidence" value="ECO:0007669"/>
    <property type="project" value="UniProtKB-EC"/>
</dbReference>
<dbReference type="InterPro" id="IPR016166">
    <property type="entry name" value="FAD-bd_PCMH"/>
</dbReference>
<name>A0AA45WYA1_9CLOT</name>
<dbReference type="Pfam" id="PF01565">
    <property type="entry name" value="FAD_binding_4"/>
    <property type="match status" value="1"/>
</dbReference>
<evidence type="ECO:0000313" key="9">
    <source>
        <dbReference type="EMBL" id="SMP62739.1"/>
    </source>
</evidence>
<evidence type="ECO:0000256" key="3">
    <source>
        <dbReference type="ARBA" id="ARBA00022630"/>
    </source>
</evidence>
<dbReference type="InterPro" id="IPR016164">
    <property type="entry name" value="FAD-linked_Oxase-like_C"/>
</dbReference>
<protein>
    <recommendedName>
        <fullName evidence="7">D-lactate dehydrogenase (cytochrome)</fullName>
        <ecNumber evidence="7">1.1.2.4</ecNumber>
    </recommendedName>
</protein>
<evidence type="ECO:0000256" key="5">
    <source>
        <dbReference type="ARBA" id="ARBA00022946"/>
    </source>
</evidence>
<organism evidence="9 10">
    <name type="scientific">Anoxynatronum buryatiense</name>
    <dbReference type="NCBI Taxonomy" id="489973"/>
    <lineage>
        <taxon>Bacteria</taxon>
        <taxon>Bacillati</taxon>
        <taxon>Bacillota</taxon>
        <taxon>Clostridia</taxon>
        <taxon>Eubacteriales</taxon>
        <taxon>Clostridiaceae</taxon>
        <taxon>Anoxynatronum</taxon>
    </lineage>
</organism>
<dbReference type="InterPro" id="IPR036318">
    <property type="entry name" value="FAD-bd_PCMH-like_sf"/>
</dbReference>
<dbReference type="Gene3D" id="1.10.45.10">
    <property type="entry name" value="Vanillyl-alcohol Oxidase, Chain A, domain 4"/>
    <property type="match status" value="1"/>
</dbReference>
<accession>A0AA45WYA1</accession>
<evidence type="ECO:0000256" key="4">
    <source>
        <dbReference type="ARBA" id="ARBA00022827"/>
    </source>
</evidence>
<feature type="domain" description="FAD-binding PCMH-type" evidence="8">
    <location>
        <begin position="35"/>
        <end position="234"/>
    </location>
</feature>
<dbReference type="Pfam" id="PF02913">
    <property type="entry name" value="FAD-oxidase_C"/>
    <property type="match status" value="1"/>
</dbReference>
<dbReference type="InterPro" id="IPR016171">
    <property type="entry name" value="Vanillyl_alc_oxidase_C-sub2"/>
</dbReference>
<dbReference type="SUPFAM" id="SSF55103">
    <property type="entry name" value="FAD-linked oxidases, C-terminal domain"/>
    <property type="match status" value="1"/>
</dbReference>
<dbReference type="InterPro" id="IPR016169">
    <property type="entry name" value="FAD-bd_PCMH_sub2"/>
</dbReference>
<dbReference type="AlphaFoldDB" id="A0AA45WYA1"/>
<evidence type="ECO:0000256" key="6">
    <source>
        <dbReference type="ARBA" id="ARBA00023002"/>
    </source>
</evidence>
<proteinExistence type="inferred from homology"/>
<dbReference type="InterPro" id="IPR016167">
    <property type="entry name" value="FAD-bd_PCMH_sub1"/>
</dbReference>